<evidence type="ECO:0000313" key="1">
    <source>
        <dbReference type="EMBL" id="KAF3039347.1"/>
    </source>
</evidence>
<dbReference type="Proteomes" id="UP000758155">
    <property type="component" value="Unassembled WGS sequence"/>
</dbReference>
<dbReference type="AlphaFoldDB" id="A0A9P4WQ62"/>
<organism evidence="1 2">
    <name type="scientific">Didymella heteroderae</name>
    <dbReference type="NCBI Taxonomy" id="1769908"/>
    <lineage>
        <taxon>Eukaryota</taxon>
        <taxon>Fungi</taxon>
        <taxon>Dikarya</taxon>
        <taxon>Ascomycota</taxon>
        <taxon>Pezizomycotina</taxon>
        <taxon>Dothideomycetes</taxon>
        <taxon>Pleosporomycetidae</taxon>
        <taxon>Pleosporales</taxon>
        <taxon>Pleosporineae</taxon>
        <taxon>Didymellaceae</taxon>
        <taxon>Didymella</taxon>
    </lineage>
</organism>
<proteinExistence type="predicted"/>
<sequence length="262" mass="29873">MNFSEDELPSFAKYPNMTYKVLTLQLDGSTGSIEEARHMLAACGQPIIDMIQVLDWQKPSYAAYSCEVRPCVKTYSGTIHNSQLKEEVKDEHIFSRNPSKGYYRAADLRCINETQRQDLLNMGYNITSDQRWTTWHVSVDRNETTQMIEYEGTCQYVPDEQQDQYCDKSRKNKSGKYALLKDEYTMNPQIGETLNANTFAELFEGEITEHYSYASPTQFGPEALLAVWNAGSGNGTLSDFTSLIKNISDPVTTHLRLNGEDY</sequence>
<dbReference type="EMBL" id="SWKV01000031">
    <property type="protein sequence ID" value="KAF3039347.1"/>
    <property type="molecule type" value="Genomic_DNA"/>
</dbReference>
<keyword evidence="2" id="KW-1185">Reference proteome</keyword>
<dbReference type="OrthoDB" id="5376804at2759"/>
<gene>
    <name evidence="1" type="ORF">E8E12_005132</name>
</gene>
<accession>A0A9P4WQ62</accession>
<comment type="caution">
    <text evidence="1">The sequence shown here is derived from an EMBL/GenBank/DDBJ whole genome shotgun (WGS) entry which is preliminary data.</text>
</comment>
<evidence type="ECO:0000313" key="2">
    <source>
        <dbReference type="Proteomes" id="UP000758155"/>
    </source>
</evidence>
<protein>
    <submittedName>
        <fullName evidence="1">Uncharacterized protein</fullName>
    </submittedName>
</protein>
<name>A0A9P4WQ62_9PLEO</name>
<reference evidence="1" key="1">
    <citation type="submission" date="2019-04" db="EMBL/GenBank/DDBJ databases">
        <title>Sequencing of skin fungus with MAO and IRED activity.</title>
        <authorList>
            <person name="Marsaioli A.J."/>
            <person name="Bonatto J.M.C."/>
            <person name="Reis Junior O."/>
        </authorList>
    </citation>
    <scope>NUCLEOTIDE SEQUENCE</scope>
    <source>
        <strain evidence="1">28M1</strain>
    </source>
</reference>